<comment type="caution">
    <text evidence="1">The sequence shown here is derived from an EMBL/GenBank/DDBJ whole genome shotgun (WGS) entry which is preliminary data.</text>
</comment>
<protein>
    <submittedName>
        <fullName evidence="1">Uncharacterized protein</fullName>
    </submittedName>
</protein>
<sequence length="127" mass="14835">MRNKKKLGYPQRILLSQYTDCVERTKKDVDLKGTEKLVRFMLEESSILQSGGELSYQQTAQAIYLINKKICSGIWCSRSHCQYYSSHSAYNCSKTRPSVCKLYKKYREKQQAKKKEDEKANSDKNTM</sequence>
<dbReference type="Proteomes" id="UP000297861">
    <property type="component" value="Unassembled WGS sequence"/>
</dbReference>
<gene>
    <name evidence="1" type="ORF">E2605_14885</name>
</gene>
<keyword evidence="2" id="KW-1185">Reference proteome</keyword>
<accession>A0A4Y8KX03</accession>
<proteinExistence type="predicted"/>
<name>A0A4Y8KX03_9BACT</name>
<evidence type="ECO:0000313" key="2">
    <source>
        <dbReference type="Proteomes" id="UP000297861"/>
    </source>
</evidence>
<dbReference type="RefSeq" id="WP_134437067.1">
    <property type="nucleotide sequence ID" value="NZ_SOML01000010.1"/>
</dbReference>
<dbReference type="EMBL" id="SOML01000010">
    <property type="protein sequence ID" value="TFD94655.1"/>
    <property type="molecule type" value="Genomic_DNA"/>
</dbReference>
<dbReference type="AlphaFoldDB" id="A0A4Y8KX03"/>
<reference evidence="1 2" key="1">
    <citation type="submission" date="2019-03" db="EMBL/GenBank/DDBJ databases">
        <title>San Antonio Military Medical Center submission to MRSN (WRAIR), pending publication.</title>
        <authorList>
            <person name="Blyth D.M."/>
            <person name="Mccarthy S.L."/>
            <person name="Schall S.E."/>
            <person name="Stam J.A."/>
            <person name="Ong A.C."/>
            <person name="Mcgann P.T."/>
        </authorList>
    </citation>
    <scope>NUCLEOTIDE SEQUENCE [LARGE SCALE GENOMIC DNA]</scope>
    <source>
        <strain evidence="1 2">MRSN571793</strain>
    </source>
</reference>
<dbReference type="OrthoDB" id="9975556at2"/>
<organism evidence="1 2">
    <name type="scientific">Dysgonomonas capnocytophagoides</name>
    <dbReference type="NCBI Taxonomy" id="45254"/>
    <lineage>
        <taxon>Bacteria</taxon>
        <taxon>Pseudomonadati</taxon>
        <taxon>Bacteroidota</taxon>
        <taxon>Bacteroidia</taxon>
        <taxon>Bacteroidales</taxon>
        <taxon>Dysgonomonadaceae</taxon>
        <taxon>Dysgonomonas</taxon>
    </lineage>
</organism>
<evidence type="ECO:0000313" key="1">
    <source>
        <dbReference type="EMBL" id="TFD94655.1"/>
    </source>
</evidence>